<evidence type="ECO:0000256" key="7">
    <source>
        <dbReference type="RuleBase" id="RU363032"/>
    </source>
</evidence>
<evidence type="ECO:0000313" key="9">
    <source>
        <dbReference type="EMBL" id="WGK69389.1"/>
    </source>
</evidence>
<evidence type="ECO:0000313" key="10">
    <source>
        <dbReference type="Proteomes" id="UP001228690"/>
    </source>
</evidence>
<keyword evidence="6 7" id="KW-0472">Membrane</keyword>
<organism evidence="9 10">
    <name type="scientific">Candidatus Haliotispira prima</name>
    <dbReference type="NCBI Taxonomy" id="3034016"/>
    <lineage>
        <taxon>Bacteria</taxon>
        <taxon>Pseudomonadati</taxon>
        <taxon>Spirochaetota</taxon>
        <taxon>Spirochaetia</taxon>
        <taxon>Spirochaetales</taxon>
        <taxon>Spirochaetaceae</taxon>
        <taxon>Candidatus Haliotispira</taxon>
    </lineage>
</organism>
<comment type="similarity">
    <text evidence="7">Belongs to the binding-protein-dependent transport system permease family.</text>
</comment>
<dbReference type="Proteomes" id="UP001228690">
    <property type="component" value="Chromosome"/>
</dbReference>
<dbReference type="SUPFAM" id="SSF161098">
    <property type="entry name" value="MetI-like"/>
    <property type="match status" value="1"/>
</dbReference>
<protein>
    <submittedName>
        <fullName evidence="9">Carbohydrate ABC transporter permease</fullName>
    </submittedName>
</protein>
<feature type="transmembrane region" description="Helical" evidence="7">
    <location>
        <begin position="69"/>
        <end position="93"/>
    </location>
</feature>
<sequence length="275" mass="31013">MKKGSVTSILAYVTLITGGLIFIFPFIWTLLSSFKSANEAIAVPLVWFPAVWSWANYAELFTLLPFGYFYWNTALLVFFRIVCAILFSTMAAYGFARIPFPGSKFFFALIVLQFMIPPAVFIYPQYRILFHLNALNTVFALVFPGLVSAFGTFLMRQAFLSLPGALEEASVIDGCSRWQIYTLVYLPLLKSFMVALSIFTMIFAWKDLMWPLIVNTDIKKMTLTAGIMYLQTGSDYIANYAVMMAGVAMATIPLVTLYFFFQKSFQTGIAMTGIK</sequence>
<name>A0ABY8MH94_9SPIO</name>
<evidence type="ECO:0000256" key="5">
    <source>
        <dbReference type="ARBA" id="ARBA00022989"/>
    </source>
</evidence>
<keyword evidence="5 7" id="KW-1133">Transmembrane helix</keyword>
<dbReference type="PROSITE" id="PS50928">
    <property type="entry name" value="ABC_TM1"/>
    <property type="match status" value="1"/>
</dbReference>
<dbReference type="CDD" id="cd06261">
    <property type="entry name" value="TM_PBP2"/>
    <property type="match status" value="1"/>
</dbReference>
<dbReference type="InterPro" id="IPR035906">
    <property type="entry name" value="MetI-like_sf"/>
</dbReference>
<keyword evidence="10" id="KW-1185">Reference proteome</keyword>
<evidence type="ECO:0000256" key="4">
    <source>
        <dbReference type="ARBA" id="ARBA00022692"/>
    </source>
</evidence>
<dbReference type="PANTHER" id="PTHR43744:SF12">
    <property type="entry name" value="ABC TRANSPORTER PERMEASE PROTEIN MG189-RELATED"/>
    <property type="match status" value="1"/>
</dbReference>
<feature type="transmembrane region" description="Helical" evidence="7">
    <location>
        <begin position="40"/>
        <end position="57"/>
    </location>
</feature>
<reference evidence="9 10" key="1">
    <citation type="submission" date="2023-04" db="EMBL/GenBank/DDBJ databases">
        <title>Spirochaete genome identified in red abalone sample constitutes a novel genus.</title>
        <authorList>
            <person name="Sharma S.P."/>
            <person name="Purcell C.M."/>
            <person name="Hyde J.R."/>
            <person name="Severin A.J."/>
        </authorList>
    </citation>
    <scope>NUCLEOTIDE SEQUENCE [LARGE SCALE GENOMIC DNA]</scope>
    <source>
        <strain evidence="9 10">SP-2023</strain>
    </source>
</reference>
<dbReference type="Gene3D" id="1.10.3720.10">
    <property type="entry name" value="MetI-like"/>
    <property type="match status" value="1"/>
</dbReference>
<feature type="domain" description="ABC transmembrane type-1" evidence="8">
    <location>
        <begin position="70"/>
        <end position="261"/>
    </location>
</feature>
<evidence type="ECO:0000256" key="3">
    <source>
        <dbReference type="ARBA" id="ARBA00022475"/>
    </source>
</evidence>
<dbReference type="PANTHER" id="PTHR43744">
    <property type="entry name" value="ABC TRANSPORTER PERMEASE PROTEIN MG189-RELATED-RELATED"/>
    <property type="match status" value="1"/>
</dbReference>
<keyword evidence="2 7" id="KW-0813">Transport</keyword>
<dbReference type="RefSeq" id="WP_326927572.1">
    <property type="nucleotide sequence ID" value="NZ_CP123443.1"/>
</dbReference>
<keyword evidence="3" id="KW-1003">Cell membrane</keyword>
<proteinExistence type="inferred from homology"/>
<evidence type="ECO:0000259" key="8">
    <source>
        <dbReference type="PROSITE" id="PS50928"/>
    </source>
</evidence>
<keyword evidence="4 7" id="KW-0812">Transmembrane</keyword>
<feature type="transmembrane region" description="Helical" evidence="7">
    <location>
        <begin position="6"/>
        <end position="28"/>
    </location>
</feature>
<dbReference type="InterPro" id="IPR000515">
    <property type="entry name" value="MetI-like"/>
</dbReference>
<evidence type="ECO:0000256" key="2">
    <source>
        <dbReference type="ARBA" id="ARBA00022448"/>
    </source>
</evidence>
<feature type="transmembrane region" description="Helical" evidence="7">
    <location>
        <begin position="138"/>
        <end position="159"/>
    </location>
</feature>
<evidence type="ECO:0000256" key="6">
    <source>
        <dbReference type="ARBA" id="ARBA00023136"/>
    </source>
</evidence>
<accession>A0ABY8MH94</accession>
<feature type="transmembrane region" description="Helical" evidence="7">
    <location>
        <begin position="237"/>
        <end position="261"/>
    </location>
</feature>
<gene>
    <name evidence="9" type="ORF">P0082_00600</name>
</gene>
<evidence type="ECO:0000256" key="1">
    <source>
        <dbReference type="ARBA" id="ARBA00004651"/>
    </source>
</evidence>
<dbReference type="Pfam" id="PF00528">
    <property type="entry name" value="BPD_transp_1"/>
    <property type="match status" value="1"/>
</dbReference>
<dbReference type="EMBL" id="CP123443">
    <property type="protein sequence ID" value="WGK69389.1"/>
    <property type="molecule type" value="Genomic_DNA"/>
</dbReference>
<comment type="subcellular location">
    <subcellularLocation>
        <location evidence="1 7">Cell membrane</location>
        <topology evidence="1 7">Multi-pass membrane protein</topology>
    </subcellularLocation>
</comment>
<feature type="transmembrane region" description="Helical" evidence="7">
    <location>
        <begin position="180"/>
        <end position="205"/>
    </location>
</feature>
<feature type="transmembrane region" description="Helical" evidence="7">
    <location>
        <begin position="105"/>
        <end position="126"/>
    </location>
</feature>